<reference evidence="1 2" key="1">
    <citation type="submission" date="2015-09" db="EMBL/GenBank/DDBJ databases">
        <authorList>
            <consortium name="Pathogen Informatics"/>
        </authorList>
    </citation>
    <scope>NUCLEOTIDE SEQUENCE [LARGE SCALE GENOMIC DNA]</scope>
    <source>
        <strain evidence="1 2">2789STDY5608863</strain>
    </source>
</reference>
<evidence type="ECO:0000313" key="1">
    <source>
        <dbReference type="EMBL" id="CUN16160.1"/>
    </source>
</evidence>
<dbReference type="RefSeq" id="WP_055264009.1">
    <property type="nucleotide sequence ID" value="NZ_CP184331.1"/>
</dbReference>
<organism evidence="1 2">
    <name type="scientific">Roseburia faecis</name>
    <dbReference type="NCBI Taxonomy" id="301302"/>
    <lineage>
        <taxon>Bacteria</taxon>
        <taxon>Bacillati</taxon>
        <taxon>Bacillota</taxon>
        <taxon>Clostridia</taxon>
        <taxon>Lachnospirales</taxon>
        <taxon>Lachnospiraceae</taxon>
        <taxon>Roseburia</taxon>
    </lineage>
</organism>
<accession>A0A173UP09</accession>
<proteinExistence type="predicted"/>
<protein>
    <submittedName>
        <fullName evidence="1">Uncharacterized protein</fullName>
    </submittedName>
</protein>
<gene>
    <name evidence="1" type="ORF">ERS852420_03111</name>
</gene>
<dbReference type="EMBL" id="CYXV01000016">
    <property type="protein sequence ID" value="CUN16160.1"/>
    <property type="molecule type" value="Genomic_DNA"/>
</dbReference>
<sequence>MISMTRQQQGDFNRCCDFLARMIEKYGDSIELGTAQKVALIYEWTNASGDRQDYILNLEYSRVA</sequence>
<name>A0A173UP09_9FIRM</name>
<evidence type="ECO:0000313" key="2">
    <source>
        <dbReference type="Proteomes" id="UP000095495"/>
    </source>
</evidence>
<dbReference type="AlphaFoldDB" id="A0A173UP09"/>
<dbReference type="Proteomes" id="UP000095495">
    <property type="component" value="Unassembled WGS sequence"/>
</dbReference>